<reference evidence="3 4" key="1">
    <citation type="submission" date="2020-08" db="EMBL/GenBank/DDBJ databases">
        <title>The isolate Caproiciproducens sp. 7D4C2 produces n-caproate at mildly acidic conditions from hexoses: genome and rBOX comparison with related strains and chain-elongating bacteria.</title>
        <authorList>
            <person name="Esquivel-Elizondo S."/>
            <person name="Bagci C."/>
            <person name="Temovska M."/>
            <person name="Jeon B.S."/>
            <person name="Bessarab I."/>
            <person name="Williams R.B.H."/>
            <person name="Huson D.H."/>
            <person name="Angenent L.T."/>
        </authorList>
    </citation>
    <scope>NUCLEOTIDE SEQUENCE [LARGE SCALE GENOMIC DNA]</scope>
    <source>
        <strain evidence="3 4">7D4C2</strain>
    </source>
</reference>
<accession>A0A7G8TE12</accession>
<name>A0A7G8TE12_9FIRM</name>
<evidence type="ECO:0000313" key="4">
    <source>
        <dbReference type="Proteomes" id="UP000515909"/>
    </source>
</evidence>
<protein>
    <submittedName>
        <fullName evidence="3">Mucin-5AC</fullName>
    </submittedName>
</protein>
<organism evidence="3 4">
    <name type="scientific">Caproicibacter fermentans</name>
    <dbReference type="NCBI Taxonomy" id="2576756"/>
    <lineage>
        <taxon>Bacteria</taxon>
        <taxon>Bacillati</taxon>
        <taxon>Bacillota</taxon>
        <taxon>Clostridia</taxon>
        <taxon>Eubacteriales</taxon>
        <taxon>Acutalibacteraceae</taxon>
        <taxon>Caproicibacter</taxon>
    </lineage>
</organism>
<feature type="coiled-coil region" evidence="1">
    <location>
        <begin position="202"/>
        <end position="229"/>
    </location>
</feature>
<evidence type="ECO:0000256" key="1">
    <source>
        <dbReference type="SAM" id="Coils"/>
    </source>
</evidence>
<feature type="domain" description="DUF6273" evidence="2">
    <location>
        <begin position="41"/>
        <end position="167"/>
    </location>
</feature>
<keyword evidence="1" id="KW-0175">Coiled coil</keyword>
<evidence type="ECO:0000259" key="2">
    <source>
        <dbReference type="Pfam" id="PF19789"/>
    </source>
</evidence>
<gene>
    <name evidence="3" type="ORF">HCR03_06325</name>
</gene>
<dbReference type="EMBL" id="CP060286">
    <property type="protein sequence ID" value="QNK41853.1"/>
    <property type="molecule type" value="Genomic_DNA"/>
</dbReference>
<proteinExistence type="predicted"/>
<sequence length="230" mass="25339">MKALRTIKPGGKFAYGGVNWQVLEQEAGRALCLAAESIGNKAFDKENHNDWRESSLREYLNGEFLESLTENGASEDAIHQTKFDLVSEDGLNDYGISIDRVGLLSCNQYRKFRKLISPVNGWWWTITPYSTIASYACDVRIVISDGTLYNGNAYYGSSGVRPLCNFDSSILVSFDGEDGEDQEEKGTIRGITIEIGADTSGLDDAIEKAERLKSLLQEANDLIGSLKSAT</sequence>
<dbReference type="RefSeq" id="WP_187037190.1">
    <property type="nucleotide sequence ID" value="NZ_CP060286.1"/>
</dbReference>
<dbReference type="AlphaFoldDB" id="A0A7G8TE12"/>
<evidence type="ECO:0000313" key="3">
    <source>
        <dbReference type="EMBL" id="QNK41853.1"/>
    </source>
</evidence>
<dbReference type="Proteomes" id="UP000515909">
    <property type="component" value="Chromosome"/>
</dbReference>
<dbReference type="InterPro" id="IPR046240">
    <property type="entry name" value="DUF6273"/>
</dbReference>
<dbReference type="KEGG" id="cfem:HCR03_06325"/>
<dbReference type="Pfam" id="PF19789">
    <property type="entry name" value="DUF6273"/>
    <property type="match status" value="1"/>
</dbReference>